<organism evidence="1 2">
    <name type="scientific">Candidatus Sarcina troglodytae</name>
    <dbReference type="NCBI Taxonomy" id="2726954"/>
    <lineage>
        <taxon>Bacteria</taxon>
        <taxon>Bacillati</taxon>
        <taxon>Bacillota</taxon>
        <taxon>Clostridia</taxon>
        <taxon>Eubacteriales</taxon>
        <taxon>Clostridiaceae</taxon>
        <taxon>Sarcina</taxon>
    </lineage>
</organism>
<dbReference type="EMBL" id="CP051754">
    <property type="protein sequence ID" value="QPJ84741.1"/>
    <property type="molecule type" value="Genomic_DNA"/>
</dbReference>
<proteinExistence type="predicted"/>
<sequence>MSLKNSILRIFSANFLSMISGIIIGFVVPAILSVESYSFVKTYAFYISYIGFLHFGFVDGMYIKYGGKSSNEIDKAELKGEHKVFLLMQAIVTAIFLIFAFVNSDLIMFLIALSIIPVNTYSFHQLYYQATGQFKDYAKVSYVYTLMYLLLNIFLALIFRSENKIFYCLTTLVANGMAFLFLEYRFYKSTRGIKAKYDLKALKNVKVGFFILLGNLSVMMFYAIDRWFIKLFFDVDSFAYYSFAISMLNIINLLVSAVSVTFYNYLSKGEKEEEVKKLKNAFLILGGFASLGYFAFAAIVSIMIKKYIPALNIIAISFAAYPYMIVINALYVNLYKARKNEKRYVKVVFFMVLISAIYNTVAMFISKTPEAIAVATTLAFITWYIYSIKDFGYLTITKKEFIYLLVLIVSFLTLSNNFSWLVGGLAYLTILIILNFITFNKEIKELLKIFKGKVKIIKQKAF</sequence>
<protein>
    <submittedName>
        <fullName evidence="1">Capsular biosynthesis protein</fullName>
    </submittedName>
</protein>
<name>A0ACD1BB98_9CLOT</name>
<keyword evidence="2" id="KW-1185">Reference proteome</keyword>
<evidence type="ECO:0000313" key="2">
    <source>
        <dbReference type="Proteomes" id="UP000594603"/>
    </source>
</evidence>
<dbReference type="Proteomes" id="UP000594603">
    <property type="component" value="Chromosome"/>
</dbReference>
<accession>A0ACD1BB98</accession>
<gene>
    <name evidence="1" type="ORF">HH195_01955</name>
</gene>
<reference evidence="1" key="1">
    <citation type="submission" date="2020-04" db="EMBL/GenBank/DDBJ databases">
        <title>A novel bacterium ('Candidatus Sarcina troglodytae' sp. nov.) linked to a protracted, uniformly lethal epizootic among sanctuary western chimpanzees (Pan troglodytes verus) in Sierra Leone.</title>
        <authorList>
            <person name="Owens L.A."/>
            <person name="Colitti B."/>
            <person name="Hirji I."/>
            <person name="Pizaro A."/>
            <person name="Jaffe J.E."/>
            <person name="Moittie S."/>
            <person name="Bishop-Lilly K.A."/>
            <person name="Estrella L.A."/>
            <person name="Voegtly L.J."/>
            <person name="Kuhn J.H."/>
            <person name="Suen G."/>
            <person name="Deblois C.L."/>
            <person name="Dunn C."/>
            <person name="Juan-Salles C."/>
            <person name="Goldberg T.L."/>
        </authorList>
    </citation>
    <scope>NUCLEOTIDE SEQUENCE</scope>
    <source>
        <strain evidence="1">JB2</strain>
    </source>
</reference>
<evidence type="ECO:0000313" key="1">
    <source>
        <dbReference type="EMBL" id="QPJ84741.1"/>
    </source>
</evidence>